<accession>A0A4Z2H9L5</accession>
<comment type="caution">
    <text evidence="5">The sequence shown here is derived from an EMBL/GenBank/DDBJ whole genome shotgun (WGS) entry which is preliminary data.</text>
</comment>
<feature type="coiled-coil region" evidence="3">
    <location>
        <begin position="121"/>
        <end position="211"/>
    </location>
</feature>
<feature type="region of interest" description="Disordered" evidence="4">
    <location>
        <begin position="377"/>
        <end position="401"/>
    </location>
</feature>
<feature type="compositionally biased region" description="Basic and acidic residues" evidence="4">
    <location>
        <begin position="1"/>
        <end position="11"/>
    </location>
</feature>
<evidence type="ECO:0000256" key="3">
    <source>
        <dbReference type="SAM" id="Coils"/>
    </source>
</evidence>
<feature type="compositionally biased region" description="Basic and acidic residues" evidence="4">
    <location>
        <begin position="331"/>
        <end position="344"/>
    </location>
</feature>
<name>A0A4Z2H9L5_9TELE</name>
<feature type="region of interest" description="Disordered" evidence="4">
    <location>
        <begin position="277"/>
        <end position="352"/>
    </location>
</feature>
<evidence type="ECO:0000256" key="1">
    <source>
        <dbReference type="ARBA" id="ARBA00005872"/>
    </source>
</evidence>
<feature type="compositionally biased region" description="Polar residues" evidence="4">
    <location>
        <begin position="294"/>
        <end position="304"/>
    </location>
</feature>
<comment type="similarity">
    <text evidence="1">Belongs to the CCDC149 family.</text>
</comment>
<feature type="coiled-coil region" evidence="3">
    <location>
        <begin position="49"/>
        <end position="97"/>
    </location>
</feature>
<dbReference type="AlphaFoldDB" id="A0A4Z2H9L5"/>
<protein>
    <submittedName>
        <fullName evidence="5">Coiled-coil domain-containing protein 149-B</fullName>
    </submittedName>
</protein>
<dbReference type="PANTHER" id="PTHR21682:SF2">
    <property type="entry name" value="COILED-COIL DOMAIN-CONTAINING PROTEIN 149"/>
    <property type="match status" value="1"/>
</dbReference>
<keyword evidence="6" id="KW-1185">Reference proteome</keyword>
<keyword evidence="2 3" id="KW-0175">Coiled coil</keyword>
<dbReference type="Proteomes" id="UP000314294">
    <property type="component" value="Unassembled WGS sequence"/>
</dbReference>
<evidence type="ECO:0000256" key="4">
    <source>
        <dbReference type="SAM" id="MobiDB-lite"/>
    </source>
</evidence>
<proteinExistence type="inferred from homology"/>
<gene>
    <name evidence="5" type="primary">ccdc149b_1</name>
    <name evidence="5" type="ORF">EYF80_027485</name>
</gene>
<organism evidence="5 6">
    <name type="scientific">Liparis tanakae</name>
    <name type="common">Tanaka's snailfish</name>
    <dbReference type="NCBI Taxonomy" id="230148"/>
    <lineage>
        <taxon>Eukaryota</taxon>
        <taxon>Metazoa</taxon>
        <taxon>Chordata</taxon>
        <taxon>Craniata</taxon>
        <taxon>Vertebrata</taxon>
        <taxon>Euteleostomi</taxon>
        <taxon>Actinopterygii</taxon>
        <taxon>Neopterygii</taxon>
        <taxon>Teleostei</taxon>
        <taxon>Neoteleostei</taxon>
        <taxon>Acanthomorphata</taxon>
        <taxon>Eupercaria</taxon>
        <taxon>Perciformes</taxon>
        <taxon>Cottioidei</taxon>
        <taxon>Cottales</taxon>
        <taxon>Liparidae</taxon>
        <taxon>Liparis</taxon>
    </lineage>
</organism>
<sequence>MESLETSRVEEWAESQQGSGTAVQREMDPSRRSEGDCQVNEFLICKRKLESKKEALLILSKELDTCQQERDQYKLMANQLRERHQGLKKKYRELILLRMTITKQRLGDEEVGARHFPAHEREDLVKQLERAGEQNEVLEHSVKSLTDELQDVRAERDVFQQKAHRLNVEMNHILGNDEIRLLDVDALCMENRILGNRVAELEKKLKALEMSGLWRLPADEGLGKIVVDPQSSTGVPVQESGPTAESVAQEKLLEETLSPSSEELCQPDISYKSAEEELVCPQTETPDSEECHDSGQSQVTTDLSHQSKNEEYTSESSPTQHPSDLCQIEQTLKDSEPTEGREEQSGECTEEVPTVETVFVLTGAHIDSTIYTAAEAGFDEERENVQSNQERELPDGTDVLC</sequence>
<evidence type="ECO:0000313" key="6">
    <source>
        <dbReference type="Proteomes" id="UP000314294"/>
    </source>
</evidence>
<evidence type="ECO:0000256" key="2">
    <source>
        <dbReference type="ARBA" id="ARBA00023054"/>
    </source>
</evidence>
<dbReference type="Pfam" id="PF09789">
    <property type="entry name" value="CC149"/>
    <property type="match status" value="2"/>
</dbReference>
<reference evidence="5 6" key="1">
    <citation type="submission" date="2019-03" db="EMBL/GenBank/DDBJ databases">
        <title>First draft genome of Liparis tanakae, snailfish: a comprehensive survey of snailfish specific genes.</title>
        <authorList>
            <person name="Kim W."/>
            <person name="Song I."/>
            <person name="Jeong J.-H."/>
            <person name="Kim D."/>
            <person name="Kim S."/>
            <person name="Ryu S."/>
            <person name="Song J.Y."/>
            <person name="Lee S.K."/>
        </authorList>
    </citation>
    <scope>NUCLEOTIDE SEQUENCE [LARGE SCALE GENOMIC DNA]</scope>
    <source>
        <tissue evidence="5">Muscle</tissue>
    </source>
</reference>
<dbReference type="InterPro" id="IPR019179">
    <property type="entry name" value="CC149"/>
</dbReference>
<feature type="region of interest" description="Disordered" evidence="4">
    <location>
        <begin position="1"/>
        <end position="33"/>
    </location>
</feature>
<evidence type="ECO:0000313" key="5">
    <source>
        <dbReference type="EMBL" id="TNN62301.1"/>
    </source>
</evidence>
<dbReference type="OrthoDB" id="5917629at2759"/>
<dbReference type="EMBL" id="SRLO01000297">
    <property type="protein sequence ID" value="TNN62301.1"/>
    <property type="molecule type" value="Genomic_DNA"/>
</dbReference>
<dbReference type="PANTHER" id="PTHR21682">
    <property type="entry name" value="COILED-COIL DOMAIN-CONTAINING PROTEIN 149"/>
    <property type="match status" value="1"/>
</dbReference>